<reference evidence="10 11" key="2">
    <citation type="submission" date="2015-05" db="EMBL/GenBank/DDBJ databases">
        <title>Distinctive expansion of gene families associated with plant cell wall degradation and secondary metabolism in the genomes of grapevine trunk pathogens.</title>
        <authorList>
            <person name="Lawrence D.P."/>
            <person name="Travadon R."/>
            <person name="Rolshausen P.E."/>
            <person name="Baumgartner K."/>
        </authorList>
    </citation>
    <scope>NUCLEOTIDE SEQUENCE [LARGE SCALE GENOMIC DNA]</scope>
    <source>
        <strain evidence="10">DS831</strain>
    </source>
</reference>
<protein>
    <submittedName>
        <fullName evidence="10">Putative quinate permease</fullName>
    </submittedName>
</protein>
<reference evidence="10 11" key="1">
    <citation type="submission" date="2015-03" db="EMBL/GenBank/DDBJ databases">
        <authorList>
            <person name="Morales-Cruz A."/>
            <person name="Amrine K.C."/>
            <person name="Cantu D."/>
        </authorList>
    </citation>
    <scope>NUCLEOTIDE SEQUENCE [LARGE SCALE GENOMIC DNA]</scope>
    <source>
        <strain evidence="10">DS831</strain>
    </source>
</reference>
<feature type="transmembrane region" description="Helical" evidence="8">
    <location>
        <begin position="290"/>
        <end position="306"/>
    </location>
</feature>
<feature type="transmembrane region" description="Helical" evidence="8">
    <location>
        <begin position="141"/>
        <end position="158"/>
    </location>
</feature>
<dbReference type="InterPro" id="IPR005829">
    <property type="entry name" value="Sugar_transporter_CS"/>
</dbReference>
<feature type="transmembrane region" description="Helical" evidence="8">
    <location>
        <begin position="106"/>
        <end position="129"/>
    </location>
</feature>
<comment type="similarity">
    <text evidence="2">Belongs to the major facilitator superfamily. Sugar transporter (TC 2.A.1.1) family.</text>
</comment>
<evidence type="ECO:0000256" key="8">
    <source>
        <dbReference type="SAM" id="Phobius"/>
    </source>
</evidence>
<evidence type="ECO:0000256" key="1">
    <source>
        <dbReference type="ARBA" id="ARBA00004141"/>
    </source>
</evidence>
<dbReference type="Proteomes" id="UP000034182">
    <property type="component" value="Unassembled WGS sequence"/>
</dbReference>
<feature type="transmembrane region" description="Helical" evidence="8">
    <location>
        <begin position="76"/>
        <end position="99"/>
    </location>
</feature>
<evidence type="ECO:0000313" key="11">
    <source>
        <dbReference type="Proteomes" id="UP000034182"/>
    </source>
</evidence>
<evidence type="ECO:0000256" key="5">
    <source>
        <dbReference type="ARBA" id="ARBA00022989"/>
    </source>
</evidence>
<name>A0A0G2EJ09_9PEZI</name>
<comment type="caution">
    <text evidence="10">The sequence shown here is derived from an EMBL/GenBank/DDBJ whole genome shotgun (WGS) entry which is preliminary data.</text>
</comment>
<evidence type="ECO:0000259" key="9">
    <source>
        <dbReference type="PROSITE" id="PS50850"/>
    </source>
</evidence>
<dbReference type="GO" id="GO:0016020">
    <property type="term" value="C:membrane"/>
    <property type="evidence" value="ECO:0007669"/>
    <property type="project" value="UniProtKB-SubCell"/>
</dbReference>
<feature type="transmembrane region" description="Helical" evidence="8">
    <location>
        <begin position="361"/>
        <end position="383"/>
    </location>
</feature>
<feature type="transmembrane region" description="Helical" evidence="8">
    <location>
        <begin position="170"/>
        <end position="193"/>
    </location>
</feature>
<dbReference type="NCBIfam" id="TIGR00879">
    <property type="entry name" value="SP"/>
    <property type="match status" value="1"/>
</dbReference>
<dbReference type="FunFam" id="1.20.1250.20:FF:000026">
    <property type="entry name" value="MFS quinate transporter QutD"/>
    <property type="match status" value="1"/>
</dbReference>
<dbReference type="PROSITE" id="PS50850">
    <property type="entry name" value="MFS"/>
    <property type="match status" value="1"/>
</dbReference>
<sequence length="753" mass="82437">MSSSDSFDPRVPPKTGIAKIWDDIKTYRRAYLLTAIASFGGMLFGWDTGLIGGVLTMDAFQHSFNLDPDSDSFANLQGNIVSVLQGGCFFGAASSFWLSDKVGRKWALILSDLIFIVGSVIQTTCALGSSNDLAQLYVGRFIGGFGVGLISAVVPTYIGENANKEIRGRCIGCMQLFNVTGIMLSYFVNYGISNHIASSTDSTKWRVPFALQMLPGAFLLLIVFQNESPRWLVEKNRLADAKRALAHVRAKSEDDAVLLQELDEIITDFHGKERLSLVTQMKAVCANKKIFYQSSMAVVLMFWQQWTGTNSINYYSPQIFKSVGLASQSAGLFATGIYGVVKVVFTSLGLMLGVEQAGRKWSLICGAAGQAFAMFYIGINQAVHPNDSSLSGNNIFAIICVYLFVVFYSFGWGPIPFILSSECSPNHVRSLVMAAALMTQWLFNFIIAKITPIMLDEITYGTFLLFGACCMIMLVYAVLCVPETKGVPLESVNLLFDGNIIAGATKDTIPRYSRAKKLQNHHLGRGDENWAGKSVDDNEQDVRKAANVSDEAAEISAQIIRSIQQQLASVLHDQLLASGSLIRPILHLEGTIHEGYEGAADARAASRRIHLGSIDVAAIRAASATPHTPATTTTDPDTASNATLTLTTRPQRARRPPPRDYLSDPEPASKRRKETGGLRLSRPSNHDPELDDIDETAPAPVRQIEPETKKFPQRKKVAPKVRPLQPSTLDRLIIGIWEQIHGSISFDPQIVAN</sequence>
<comment type="subcellular location">
    <subcellularLocation>
        <location evidence="1">Membrane</location>
        <topology evidence="1">Multi-pass membrane protein</topology>
    </subcellularLocation>
</comment>
<keyword evidence="5 8" id="KW-1133">Transmembrane helix</keyword>
<proteinExistence type="inferred from homology"/>
<feature type="domain" description="Major facilitator superfamily (MFS) profile" evidence="9">
    <location>
        <begin position="33"/>
        <end position="485"/>
    </location>
</feature>
<feature type="transmembrane region" description="Helical" evidence="8">
    <location>
        <begin position="395"/>
        <end position="419"/>
    </location>
</feature>
<feature type="compositionally biased region" description="Low complexity" evidence="7">
    <location>
        <begin position="624"/>
        <end position="650"/>
    </location>
</feature>
<feature type="transmembrane region" description="Helical" evidence="8">
    <location>
        <begin position="30"/>
        <end position="56"/>
    </location>
</feature>
<accession>A0A0G2EJ09</accession>
<evidence type="ECO:0000256" key="4">
    <source>
        <dbReference type="ARBA" id="ARBA00022692"/>
    </source>
</evidence>
<dbReference type="InterPro" id="IPR003663">
    <property type="entry name" value="Sugar/inositol_transpt"/>
</dbReference>
<feature type="transmembrane region" description="Helical" evidence="8">
    <location>
        <begin position="330"/>
        <end position="354"/>
    </location>
</feature>
<evidence type="ECO:0000256" key="6">
    <source>
        <dbReference type="ARBA" id="ARBA00023136"/>
    </source>
</evidence>
<gene>
    <name evidence="10" type="ORF">UCDDS831_g03779</name>
</gene>
<dbReference type="PROSITE" id="PS00216">
    <property type="entry name" value="SUGAR_TRANSPORT_1"/>
    <property type="match status" value="2"/>
</dbReference>
<dbReference type="CDD" id="cd17356">
    <property type="entry name" value="MFS_HXT"/>
    <property type="match status" value="1"/>
</dbReference>
<dbReference type="PANTHER" id="PTHR48022">
    <property type="entry name" value="PLASTIDIC GLUCOSE TRANSPORTER 4"/>
    <property type="match status" value="1"/>
</dbReference>
<organism evidence="10 11">
    <name type="scientific">Diplodia seriata</name>
    <dbReference type="NCBI Taxonomy" id="420778"/>
    <lineage>
        <taxon>Eukaryota</taxon>
        <taxon>Fungi</taxon>
        <taxon>Dikarya</taxon>
        <taxon>Ascomycota</taxon>
        <taxon>Pezizomycotina</taxon>
        <taxon>Dothideomycetes</taxon>
        <taxon>Dothideomycetes incertae sedis</taxon>
        <taxon>Botryosphaeriales</taxon>
        <taxon>Botryosphaeriaceae</taxon>
        <taxon>Diplodia</taxon>
    </lineage>
</organism>
<feature type="transmembrane region" description="Helical" evidence="8">
    <location>
        <begin position="431"/>
        <end position="452"/>
    </location>
</feature>
<evidence type="ECO:0000256" key="7">
    <source>
        <dbReference type="SAM" id="MobiDB-lite"/>
    </source>
</evidence>
<feature type="region of interest" description="Disordered" evidence="7">
    <location>
        <begin position="624"/>
        <end position="721"/>
    </location>
</feature>
<dbReference type="AlphaFoldDB" id="A0A0G2EJ09"/>
<feature type="transmembrane region" description="Helical" evidence="8">
    <location>
        <begin position="458"/>
        <end position="479"/>
    </location>
</feature>
<dbReference type="GO" id="GO:0005351">
    <property type="term" value="F:carbohydrate:proton symporter activity"/>
    <property type="evidence" value="ECO:0007669"/>
    <property type="project" value="TreeGrafter"/>
</dbReference>
<evidence type="ECO:0000313" key="10">
    <source>
        <dbReference type="EMBL" id="KKY22221.1"/>
    </source>
</evidence>
<dbReference type="InterPro" id="IPR050360">
    <property type="entry name" value="MFS_Sugar_Transporters"/>
</dbReference>
<dbReference type="Gene3D" id="1.20.1250.20">
    <property type="entry name" value="MFS general substrate transporter like domains"/>
    <property type="match status" value="1"/>
</dbReference>
<evidence type="ECO:0000256" key="3">
    <source>
        <dbReference type="ARBA" id="ARBA00022448"/>
    </source>
</evidence>
<keyword evidence="4 8" id="KW-0812">Transmembrane</keyword>
<keyword evidence="3" id="KW-0813">Transport</keyword>
<dbReference type="Pfam" id="PF00083">
    <property type="entry name" value="Sugar_tr"/>
    <property type="match status" value="1"/>
</dbReference>
<dbReference type="PANTHER" id="PTHR48022:SF81">
    <property type="entry name" value="MAJOR FACILITATOR SUPERFAMILY (MFS) PROFILE DOMAIN-CONTAINING PROTEIN"/>
    <property type="match status" value="1"/>
</dbReference>
<dbReference type="InterPro" id="IPR020846">
    <property type="entry name" value="MFS_dom"/>
</dbReference>
<dbReference type="InterPro" id="IPR036259">
    <property type="entry name" value="MFS_trans_sf"/>
</dbReference>
<dbReference type="SUPFAM" id="SSF103473">
    <property type="entry name" value="MFS general substrate transporter"/>
    <property type="match status" value="1"/>
</dbReference>
<dbReference type="PRINTS" id="PR00171">
    <property type="entry name" value="SUGRTRNSPORT"/>
</dbReference>
<dbReference type="InterPro" id="IPR005828">
    <property type="entry name" value="MFS_sugar_transport-like"/>
</dbReference>
<dbReference type="EMBL" id="LAQI01000078">
    <property type="protein sequence ID" value="KKY22221.1"/>
    <property type="molecule type" value="Genomic_DNA"/>
</dbReference>
<dbReference type="PROSITE" id="PS00217">
    <property type="entry name" value="SUGAR_TRANSPORT_2"/>
    <property type="match status" value="1"/>
</dbReference>
<feature type="transmembrane region" description="Helical" evidence="8">
    <location>
        <begin position="205"/>
        <end position="224"/>
    </location>
</feature>
<keyword evidence="6 8" id="KW-0472">Membrane</keyword>
<evidence type="ECO:0000256" key="2">
    <source>
        <dbReference type="ARBA" id="ARBA00010992"/>
    </source>
</evidence>